<reference evidence="1" key="1">
    <citation type="journal article" date="2022" name="Proc. Natl. Acad. Sci. U.S.A.">
        <title>Life cycle and functional genomics of the unicellular red alga Galdieria for elucidating algal and plant evolution and industrial use.</title>
        <authorList>
            <person name="Hirooka S."/>
            <person name="Itabashi T."/>
            <person name="Ichinose T.M."/>
            <person name="Onuma R."/>
            <person name="Fujiwara T."/>
            <person name="Yamashita S."/>
            <person name="Jong L.W."/>
            <person name="Tomita R."/>
            <person name="Iwane A.H."/>
            <person name="Miyagishima S.Y."/>
        </authorList>
    </citation>
    <scope>NUCLEOTIDE SEQUENCE</scope>
    <source>
        <strain evidence="1">NBRC 102759</strain>
    </source>
</reference>
<gene>
    <name evidence="1" type="primary">ycf80</name>
    <name evidence="1" type="ORF">GpartN1_CHLp151</name>
</gene>
<keyword evidence="2" id="KW-1185">Reference proteome</keyword>
<sequence length="593" mass="71800">MKNKGSIFKLKNFKLFCKYLLIMIHFSLGSKLVPMQNISYKNIAKADLLNYLVDKKYSVDYAILKLEDSINKILNRNQNLAEKYRYAIDLETYDKIITAREKREAYANWFRYRKYYLFLDRLRKGHITKFGGFDLEEMPSSYFKFNPDVLTRSRSESKKLMKKQFDYLIKNYNFKFPNPSWWRLLRKPRHFPPFFKNLRSPDFPTRAQKNLMKALNSTSVFVVTDKVLKDMVIASPSWYKDRDFCDKFLEWYYNNFIWTKDINYIHMGLIFFNPKDANLYKNSIIQRDRIGYKIYGARLFRLPLSKAYKMRSLARPRLQMIFVPDYQELTKVITKYLNDPYIIPHPKQECSYNKRYFRGVPVYIIHPYNAIIKGKVFKNLEFTAYTDDKDENSIKYPVVFFSRREADKMWREFIHFYRKNGAKIEGSYPKLILYNLEDLLVDCEENNFDPLFVPNNRITKDFLTNYYNEYPEENTIDKVEEENFLTDFMDKLSFSTRRLFFSVKQSVKVMINGGSPLSKEELEDAMSYEFPSNIRDTRFKKQVLKPLEREGRNLIFHSFIRRRMIRDKYIKNYPYPELIREYIDYIVNNKYKF</sequence>
<accession>A0A9C7C929</accession>
<protein>
    <submittedName>
        <fullName evidence="1">Uncharacterized protein</fullName>
    </submittedName>
</protein>
<dbReference type="OrthoDB" id="10277880at2759"/>
<keyword evidence="1" id="KW-0934">Plastid</keyword>
<proteinExistence type="predicted"/>
<dbReference type="EMBL" id="AP025529">
    <property type="protein sequence ID" value="BDE17657.1"/>
    <property type="molecule type" value="Genomic_DNA"/>
</dbReference>
<geneLocation type="chloroplast" evidence="1"/>
<name>A0A9C7C929_9RHOD</name>
<dbReference type="AlphaFoldDB" id="A0A9C7C929"/>
<dbReference type="Proteomes" id="UP001061958">
    <property type="component" value="Chloroplast Pltd"/>
</dbReference>
<evidence type="ECO:0000313" key="2">
    <source>
        <dbReference type="Proteomes" id="UP001061958"/>
    </source>
</evidence>
<evidence type="ECO:0000313" key="1">
    <source>
        <dbReference type="EMBL" id="BDE17657.1"/>
    </source>
</evidence>
<organism evidence="1 2">
    <name type="scientific">Galdieria partita</name>
    <dbReference type="NCBI Taxonomy" id="83374"/>
    <lineage>
        <taxon>Eukaryota</taxon>
        <taxon>Rhodophyta</taxon>
        <taxon>Bangiophyceae</taxon>
        <taxon>Galdieriales</taxon>
        <taxon>Galdieriaceae</taxon>
        <taxon>Galdieria</taxon>
    </lineage>
</organism>
<keyword evidence="1" id="KW-0150">Chloroplast</keyword>